<evidence type="ECO:0000256" key="1">
    <source>
        <dbReference type="SAM" id="Phobius"/>
    </source>
</evidence>
<accession>A0A8J5KAT9</accession>
<feature type="transmembrane region" description="Helical" evidence="1">
    <location>
        <begin position="148"/>
        <end position="169"/>
    </location>
</feature>
<evidence type="ECO:0000313" key="2">
    <source>
        <dbReference type="EMBL" id="KAG6479051.1"/>
    </source>
</evidence>
<dbReference type="AlphaFoldDB" id="A0A8J5KAT9"/>
<reference evidence="2 3" key="1">
    <citation type="submission" date="2020-08" db="EMBL/GenBank/DDBJ databases">
        <title>Plant Genome Project.</title>
        <authorList>
            <person name="Zhang R.-G."/>
        </authorList>
    </citation>
    <scope>NUCLEOTIDE SEQUENCE [LARGE SCALE GENOMIC DNA]</scope>
    <source>
        <tissue evidence="2">Rhizome</tissue>
    </source>
</reference>
<gene>
    <name evidence="2" type="ORF">ZIOFF_062506</name>
</gene>
<keyword evidence="1" id="KW-0472">Membrane</keyword>
<name>A0A8J5KAT9_ZINOF</name>
<protein>
    <submittedName>
        <fullName evidence="2">Uncharacterized protein</fullName>
    </submittedName>
</protein>
<organism evidence="2 3">
    <name type="scientific">Zingiber officinale</name>
    <name type="common">Ginger</name>
    <name type="synonym">Amomum zingiber</name>
    <dbReference type="NCBI Taxonomy" id="94328"/>
    <lineage>
        <taxon>Eukaryota</taxon>
        <taxon>Viridiplantae</taxon>
        <taxon>Streptophyta</taxon>
        <taxon>Embryophyta</taxon>
        <taxon>Tracheophyta</taxon>
        <taxon>Spermatophyta</taxon>
        <taxon>Magnoliopsida</taxon>
        <taxon>Liliopsida</taxon>
        <taxon>Zingiberales</taxon>
        <taxon>Zingiberaceae</taxon>
        <taxon>Zingiber</taxon>
    </lineage>
</organism>
<dbReference type="Proteomes" id="UP000734854">
    <property type="component" value="Unassembled WGS sequence"/>
</dbReference>
<keyword evidence="3" id="KW-1185">Reference proteome</keyword>
<keyword evidence="1" id="KW-0812">Transmembrane</keyword>
<dbReference type="CDD" id="cd01098">
    <property type="entry name" value="PAN_AP_plant"/>
    <property type="match status" value="1"/>
</dbReference>
<proteinExistence type="predicted"/>
<dbReference type="EMBL" id="JACMSC010000017">
    <property type="protein sequence ID" value="KAG6479051.1"/>
    <property type="molecule type" value="Genomic_DNA"/>
</dbReference>
<sequence>MGTALALQQGLLAACIVLPHDHGDGIQDGGGGRSNIDIRHLSLKTVTKIASPRAASAPQFLASPPVPNCSLDGFSRWRMVKLPNTENATAVGNKTLDEYRDFCSRNYSCILWRGNLIDMRTFSQGGNELFVRLVVALDIYSEKQSKTFVKIIAVVTTLDILLFLMFIWWRRKRIKSMYAKPLMLNIAD</sequence>
<keyword evidence="1" id="KW-1133">Transmembrane helix</keyword>
<comment type="caution">
    <text evidence="2">The sequence shown here is derived from an EMBL/GenBank/DDBJ whole genome shotgun (WGS) entry which is preliminary data.</text>
</comment>
<evidence type="ECO:0000313" key="3">
    <source>
        <dbReference type="Proteomes" id="UP000734854"/>
    </source>
</evidence>